<dbReference type="InterPro" id="IPR006141">
    <property type="entry name" value="Intein_N"/>
</dbReference>
<reference evidence="2 3" key="1">
    <citation type="submission" date="2016-06" db="EMBL/GenBank/DDBJ databases">
        <title>Genome sequence of halotolerant plant growth promoting strain of Halomonas elongata HEK1 isolated from salterns of Rann of Kutch, Gujarat, India.</title>
        <authorList>
            <person name="Gaba S."/>
            <person name="Singh R.N."/>
            <person name="Abrol S."/>
            <person name="Kaushik R."/>
            <person name="Saxena A.K."/>
        </authorList>
    </citation>
    <scope>NUCLEOTIDE SEQUENCE [LARGE SCALE GENOMIC DNA]</scope>
    <source>
        <strain evidence="2 3">HEK1</strain>
    </source>
</reference>
<protein>
    <recommendedName>
        <fullName evidence="1">Hedgehog/Intein (Hint) domain-containing protein</fullName>
    </recommendedName>
</protein>
<dbReference type="PROSITE" id="PS50817">
    <property type="entry name" value="INTEIN_N_TER"/>
    <property type="match status" value="1"/>
</dbReference>
<dbReference type="PATRIC" id="fig|2746.7.peg.4110"/>
<dbReference type="Pfam" id="PF13403">
    <property type="entry name" value="Hint_2"/>
    <property type="match status" value="1"/>
</dbReference>
<dbReference type="GO" id="GO:0016539">
    <property type="term" value="P:intein-mediated protein splicing"/>
    <property type="evidence" value="ECO:0007669"/>
    <property type="project" value="InterPro"/>
</dbReference>
<dbReference type="EMBL" id="MAJD01000002">
    <property type="protein sequence ID" value="OBX34932.1"/>
    <property type="molecule type" value="Genomic_DNA"/>
</dbReference>
<dbReference type="SUPFAM" id="SSF51294">
    <property type="entry name" value="Hedgehog/intein (Hint) domain"/>
    <property type="match status" value="1"/>
</dbReference>
<evidence type="ECO:0000313" key="2">
    <source>
        <dbReference type="EMBL" id="OBX34932.1"/>
    </source>
</evidence>
<gene>
    <name evidence="2" type="ORF">A8U91_03995</name>
</gene>
<comment type="caution">
    <text evidence="2">The sequence shown here is derived from an EMBL/GenBank/DDBJ whole genome shotgun (WGS) entry which is preliminary data.</text>
</comment>
<dbReference type="InterPro" id="IPR036844">
    <property type="entry name" value="Hint_dom_sf"/>
</dbReference>
<dbReference type="AlphaFoldDB" id="A0A1B8NY71"/>
<evidence type="ECO:0000313" key="3">
    <source>
        <dbReference type="Proteomes" id="UP000092504"/>
    </source>
</evidence>
<dbReference type="InterPro" id="IPR028992">
    <property type="entry name" value="Hedgehog/Intein_dom"/>
</dbReference>
<accession>A0A1B8NY71</accession>
<dbReference type="Gene3D" id="2.170.16.10">
    <property type="entry name" value="Hedgehog/Intein (Hint) domain"/>
    <property type="match status" value="1"/>
</dbReference>
<organism evidence="2 3">
    <name type="scientific">Halomonas elongata</name>
    <dbReference type="NCBI Taxonomy" id="2746"/>
    <lineage>
        <taxon>Bacteria</taxon>
        <taxon>Pseudomonadati</taxon>
        <taxon>Pseudomonadota</taxon>
        <taxon>Gammaproteobacteria</taxon>
        <taxon>Oceanospirillales</taxon>
        <taxon>Halomonadaceae</taxon>
        <taxon>Halomonas</taxon>
    </lineage>
</organism>
<name>A0A1B8NY71_HALEL</name>
<evidence type="ECO:0000259" key="1">
    <source>
        <dbReference type="Pfam" id="PF13403"/>
    </source>
</evidence>
<proteinExistence type="predicted"/>
<dbReference type="Proteomes" id="UP000092504">
    <property type="component" value="Unassembled WGS sequence"/>
</dbReference>
<feature type="domain" description="Hedgehog/Intein (Hint)" evidence="1">
    <location>
        <begin position="185"/>
        <end position="319"/>
    </location>
</feature>
<sequence>MAKITYTDGVSDSWMNWIEVSNIDQIDTIQGNGVGEQAVPLLEGNVYYAGRDLSMTQVRGYDNYNNTGGGDGVLATNDWFPNDGIDDKLEFSDDQGSEYVPDIVVRADANVVYIDAAGNTRVVAAVKLEVIQVEMEDGSFRTFLSPVSSDSLDSLGKISSIEITKVYDSDDKLLYSNRSIEGTTVCFAEGTLIQTADGEVKVEDLAIGDMVLGADGKQLRVKWIGRQTVSNTAAIMNPPVMIHKDALGEGKPHSDLHVTAAHGMYIDGLVINAGALVNNDTIAFMTWHQLPKTVTYYHIETENHEVIVANGAETESYVDYISRQRFDNYDEYVALYGIETRIVEMPCHRISSRRLVPMAVRERLGIQDMKLVSGAA</sequence>